<name>A0A1T4XBU7_9BACT</name>
<organism evidence="2 3">
    <name type="scientific">Prosthecobacter debontii</name>
    <dbReference type="NCBI Taxonomy" id="48467"/>
    <lineage>
        <taxon>Bacteria</taxon>
        <taxon>Pseudomonadati</taxon>
        <taxon>Verrucomicrobiota</taxon>
        <taxon>Verrucomicrobiia</taxon>
        <taxon>Verrucomicrobiales</taxon>
        <taxon>Verrucomicrobiaceae</taxon>
        <taxon>Prosthecobacter</taxon>
    </lineage>
</organism>
<accession>A0A1T4XBU7</accession>
<dbReference type="Proteomes" id="UP000190774">
    <property type="component" value="Unassembled WGS sequence"/>
</dbReference>
<dbReference type="InterPro" id="IPR036866">
    <property type="entry name" value="RibonucZ/Hydroxyglut_hydro"/>
</dbReference>
<sequence length="260" mass="29740">MADFTLTFLGTGTSVGIPMIGCDCETCRSTDPRDKRLRSSLWIRTPEMSWLVDTGPDLRTQCLRAGIREVDAAIFTHPHMDHLTGFDELRRFTIPAEQFMPIYAMPSCLAVLERMFDYAFNGENRYRGYLKPFPKPIHGPFHLGETLVTPLPVQHGKVETVGYLFTRHERKLCAYIPDAKTILPESLALMEGVDTLIVDALRYTEHPTHMNFQEALAIQAHLQPRQTWFTHLQCEIMHSRDEPLLPPGVNLAYDGLELEW</sequence>
<evidence type="ECO:0000313" key="3">
    <source>
        <dbReference type="Proteomes" id="UP000190774"/>
    </source>
</evidence>
<dbReference type="InterPro" id="IPR001279">
    <property type="entry name" value="Metallo-B-lactamas"/>
</dbReference>
<dbReference type="OrthoDB" id="9800940at2"/>
<dbReference type="AlphaFoldDB" id="A0A1T4XBU7"/>
<reference evidence="3" key="1">
    <citation type="submission" date="2017-02" db="EMBL/GenBank/DDBJ databases">
        <authorList>
            <person name="Varghese N."/>
            <person name="Submissions S."/>
        </authorList>
    </citation>
    <scope>NUCLEOTIDE SEQUENCE [LARGE SCALE GENOMIC DNA]</scope>
    <source>
        <strain evidence="3">ATCC 700200</strain>
    </source>
</reference>
<evidence type="ECO:0000259" key="1">
    <source>
        <dbReference type="Pfam" id="PF12706"/>
    </source>
</evidence>
<dbReference type="CDD" id="cd16279">
    <property type="entry name" value="metallo-hydrolase-like_MBL-fold"/>
    <property type="match status" value="1"/>
</dbReference>
<feature type="domain" description="Metallo-beta-lactamase" evidence="1">
    <location>
        <begin position="51"/>
        <end position="231"/>
    </location>
</feature>
<dbReference type="Pfam" id="PF12706">
    <property type="entry name" value="Lactamase_B_2"/>
    <property type="match status" value="1"/>
</dbReference>
<keyword evidence="3" id="KW-1185">Reference proteome</keyword>
<dbReference type="STRING" id="48467.SAMN02745166_01325"/>
<dbReference type="EMBL" id="FUYE01000003">
    <property type="protein sequence ID" value="SKA86645.1"/>
    <property type="molecule type" value="Genomic_DNA"/>
</dbReference>
<dbReference type="SUPFAM" id="SSF56281">
    <property type="entry name" value="Metallo-hydrolase/oxidoreductase"/>
    <property type="match status" value="1"/>
</dbReference>
<dbReference type="PANTHER" id="PTHR42663:SF6">
    <property type="entry name" value="HYDROLASE C777.06C-RELATED"/>
    <property type="match status" value="1"/>
</dbReference>
<dbReference type="Gene3D" id="3.60.15.10">
    <property type="entry name" value="Ribonuclease Z/Hydroxyacylglutathione hydrolase-like"/>
    <property type="match status" value="1"/>
</dbReference>
<dbReference type="RefSeq" id="WP_078812513.1">
    <property type="nucleotide sequence ID" value="NZ_FUYE01000003.1"/>
</dbReference>
<dbReference type="PANTHER" id="PTHR42663">
    <property type="entry name" value="HYDROLASE C777.06C-RELATED-RELATED"/>
    <property type="match status" value="1"/>
</dbReference>
<gene>
    <name evidence="2" type="ORF">SAMN02745166_01325</name>
</gene>
<evidence type="ECO:0000313" key="2">
    <source>
        <dbReference type="EMBL" id="SKA86645.1"/>
    </source>
</evidence>
<proteinExistence type="predicted"/>
<protein>
    <submittedName>
        <fullName evidence="2">Phosphoribosyl 1,2-cyclic phosphate phosphodiesterase</fullName>
    </submittedName>
</protein>